<evidence type="ECO:0000256" key="7">
    <source>
        <dbReference type="ARBA" id="ARBA00023136"/>
    </source>
</evidence>
<protein>
    <recommendedName>
        <fullName evidence="3">Conserved oligomeric Golgi complex subunit 8</fullName>
    </recommendedName>
    <alternativeName>
        <fullName evidence="8">Component of oligomeric Golgi complex 8</fullName>
    </alternativeName>
</protein>
<evidence type="ECO:0000256" key="4">
    <source>
        <dbReference type="ARBA" id="ARBA00022448"/>
    </source>
</evidence>
<evidence type="ECO:0000256" key="8">
    <source>
        <dbReference type="ARBA" id="ARBA00031347"/>
    </source>
</evidence>
<keyword evidence="6" id="KW-0333">Golgi apparatus</keyword>
<dbReference type="PANTHER" id="PTHR21311">
    <property type="entry name" value="CONSERVED OLIGOMERIC GOLGI COMPLEX COMPONENT 8"/>
    <property type="match status" value="1"/>
</dbReference>
<dbReference type="GO" id="GO:0017119">
    <property type="term" value="C:Golgi transport complex"/>
    <property type="evidence" value="ECO:0007669"/>
    <property type="project" value="InterPro"/>
</dbReference>
<reference evidence="10 11" key="1">
    <citation type="submission" date="2023-10" db="EMBL/GenBank/DDBJ databases">
        <authorList>
            <person name="Maclean D."/>
            <person name="Macfadyen A."/>
        </authorList>
    </citation>
    <scope>NUCLEOTIDE SEQUENCE [LARGE SCALE GENOMIC DNA]</scope>
</reference>
<evidence type="ECO:0000256" key="5">
    <source>
        <dbReference type="ARBA" id="ARBA00022927"/>
    </source>
</evidence>
<dbReference type="SUPFAM" id="SSF74788">
    <property type="entry name" value="Cullin repeat-like"/>
    <property type="match status" value="1"/>
</dbReference>
<evidence type="ECO:0000256" key="6">
    <source>
        <dbReference type="ARBA" id="ARBA00023034"/>
    </source>
</evidence>
<proteinExistence type="inferred from homology"/>
<accession>A0AAV1IFA9</accession>
<dbReference type="InterPro" id="IPR007255">
    <property type="entry name" value="COG8"/>
</dbReference>
<evidence type="ECO:0000313" key="10">
    <source>
        <dbReference type="EMBL" id="CAK0785769.1"/>
    </source>
</evidence>
<comment type="similarity">
    <text evidence="2">Belongs to the COG8 family.</text>
</comment>
<dbReference type="GO" id="GO:0006891">
    <property type="term" value="P:intra-Golgi vesicle-mediated transport"/>
    <property type="evidence" value="ECO:0007669"/>
    <property type="project" value="TreeGrafter"/>
</dbReference>
<keyword evidence="11" id="KW-1185">Reference proteome</keyword>
<keyword evidence="4" id="KW-0813">Transport</keyword>
<name>A0AAV1IFA9_9CHLO</name>
<gene>
    <name evidence="10" type="ORF">CVIRNUC_008980</name>
</gene>
<organism evidence="10 11">
    <name type="scientific">Coccomyxa viridis</name>
    <dbReference type="NCBI Taxonomy" id="1274662"/>
    <lineage>
        <taxon>Eukaryota</taxon>
        <taxon>Viridiplantae</taxon>
        <taxon>Chlorophyta</taxon>
        <taxon>core chlorophytes</taxon>
        <taxon>Trebouxiophyceae</taxon>
        <taxon>Trebouxiophyceae incertae sedis</taxon>
        <taxon>Coccomyxaceae</taxon>
        <taxon>Coccomyxa</taxon>
    </lineage>
</organism>
<evidence type="ECO:0000313" key="11">
    <source>
        <dbReference type="Proteomes" id="UP001314263"/>
    </source>
</evidence>
<keyword evidence="5" id="KW-0653">Protein transport</keyword>
<feature type="compositionally biased region" description="Polar residues" evidence="9">
    <location>
        <begin position="69"/>
        <end position="83"/>
    </location>
</feature>
<dbReference type="Pfam" id="PF04124">
    <property type="entry name" value="Dor1"/>
    <property type="match status" value="1"/>
</dbReference>
<comment type="subcellular location">
    <subcellularLocation>
        <location evidence="1">Golgi apparatus membrane</location>
        <topology evidence="1">Peripheral membrane protein</topology>
    </subcellularLocation>
</comment>
<dbReference type="EMBL" id="CAUYUE010000013">
    <property type="protein sequence ID" value="CAK0785769.1"/>
    <property type="molecule type" value="Genomic_DNA"/>
</dbReference>
<feature type="region of interest" description="Disordered" evidence="9">
    <location>
        <begin position="1"/>
        <end position="83"/>
    </location>
</feature>
<evidence type="ECO:0000256" key="1">
    <source>
        <dbReference type="ARBA" id="ARBA00004395"/>
    </source>
</evidence>
<dbReference type="GO" id="GO:0015031">
    <property type="term" value="P:protein transport"/>
    <property type="evidence" value="ECO:0007669"/>
    <property type="project" value="UniProtKB-KW"/>
</dbReference>
<dbReference type="GO" id="GO:0000139">
    <property type="term" value="C:Golgi membrane"/>
    <property type="evidence" value="ECO:0007669"/>
    <property type="project" value="UniProtKB-SubCell"/>
</dbReference>
<sequence>MALHEASLPRSRDAADASGNSEAAVFSSALSQQYTSRPSLSYKASSSSHGGNLRNTGSLAMSPRARRGSSVSGSLPYGSTTDNEQSDAYFSDLLSYSLERLSKEPELLKADQEQLKRQSQKASVTHYRAFIEVAKGLKATQESLKHADSQLGALLADLPALSAACEHFAQSTAVFTAKRAESKQLLKHHPVILELLEIPQLMSACVRSGSYDEALDLRAFAAKTALLHPNLEIVQRLLAEVEAASAAMLEGLLAKLRGPIQLPECLRVVGCLRRLAAFPEPELRRRFLQCREQWLAELVAELDDASVYEYLKRLTDVHRLQLFDVIMQFRAIFSDDAGPPQLQPRHGSAPAAPAPEIDGGAVYSWAEHRLVFYLETLKRQLPRIAEGGSLASVLEHCMYCGMSLGRVGLDFRGLLVPVFEQEVLRLFSTSVKTAAEMFVMVLDVHKWVPLPAIAARAKQSSSAAVPADGEEAGPPYSLLEHMPLAVFTNGLLLAFNELRHCALLSLSIPVAQIVQEALEGATKLMAHYRATRMLDDGDGAVFEAACSAMAGSVVPYIASCYARIFPGQQKLLSVARAVAALSPAPQSNGIDAAELKAQDRAGSTAASLT</sequence>
<feature type="compositionally biased region" description="Polar residues" evidence="9">
    <location>
        <begin position="28"/>
        <end position="59"/>
    </location>
</feature>
<evidence type="ECO:0000256" key="9">
    <source>
        <dbReference type="SAM" id="MobiDB-lite"/>
    </source>
</evidence>
<dbReference type="PANTHER" id="PTHR21311:SF0">
    <property type="entry name" value="CONSERVED OLIGOMERIC GOLGI COMPLEX SUBUNIT 8"/>
    <property type="match status" value="1"/>
</dbReference>
<evidence type="ECO:0000256" key="3">
    <source>
        <dbReference type="ARBA" id="ARBA00020983"/>
    </source>
</evidence>
<comment type="caution">
    <text evidence="10">The sequence shown here is derived from an EMBL/GenBank/DDBJ whole genome shotgun (WGS) entry which is preliminary data.</text>
</comment>
<dbReference type="InterPro" id="IPR016159">
    <property type="entry name" value="Cullin_repeat-like_dom_sf"/>
</dbReference>
<dbReference type="Proteomes" id="UP001314263">
    <property type="component" value="Unassembled WGS sequence"/>
</dbReference>
<keyword evidence="7" id="KW-0472">Membrane</keyword>
<evidence type="ECO:0000256" key="2">
    <source>
        <dbReference type="ARBA" id="ARBA00006419"/>
    </source>
</evidence>
<dbReference type="AlphaFoldDB" id="A0AAV1IFA9"/>